<sequence length="130" mass="12575">MSSKEKIYFVVHLLLIISSTVNASKSDDWTFTDIMKYAGMAAVGGAGAVVAAPVVLAASGFTTTGIAAGSLAAVSQASLGSVAGGTVFAALQSAGAAGIGGTASAILATTGASIGAGVAKMFDSKKNKED</sequence>
<comment type="caution">
    <text evidence="8">The sequence shown here is derived from an EMBL/GenBank/DDBJ whole genome shotgun (WGS) entry which is preliminary data.</text>
</comment>
<dbReference type="AlphaFoldDB" id="A0A9Q0N2J8"/>
<keyword evidence="7" id="KW-0732">Signal</keyword>
<dbReference type="InterPro" id="IPR009311">
    <property type="entry name" value="IFI6/IFI27-like"/>
</dbReference>
<comment type="similarity">
    <text evidence="2">Belongs to the IFI6/IFI27 family.</text>
</comment>
<protein>
    <submittedName>
        <fullName evidence="8">Interferon alpha-inducible protein 27, mitochondrial</fullName>
    </submittedName>
</protein>
<evidence type="ECO:0000256" key="3">
    <source>
        <dbReference type="ARBA" id="ARBA00022692"/>
    </source>
</evidence>
<feature type="transmembrane region" description="Helical" evidence="6">
    <location>
        <begin position="97"/>
        <end position="119"/>
    </location>
</feature>
<dbReference type="PANTHER" id="PTHR16932:SF18">
    <property type="entry name" value="INTERFERON, ALPHA-INDUCIBLE PROTEIN 27-LIKE 2"/>
    <property type="match status" value="1"/>
</dbReference>
<dbReference type="InterPro" id="IPR038213">
    <property type="entry name" value="IFI6/IFI27-like_sf"/>
</dbReference>
<dbReference type="PANTHER" id="PTHR16932">
    <property type="entry name" value="INTERFERON ALPHA-INDUCIBLE PROTEIN 27"/>
    <property type="match status" value="1"/>
</dbReference>
<feature type="chain" id="PRO_5040154597" evidence="7">
    <location>
        <begin position="24"/>
        <end position="130"/>
    </location>
</feature>
<evidence type="ECO:0000313" key="9">
    <source>
        <dbReference type="Proteomes" id="UP001151699"/>
    </source>
</evidence>
<keyword evidence="4 6" id="KW-1133">Transmembrane helix</keyword>
<evidence type="ECO:0000256" key="7">
    <source>
        <dbReference type="SAM" id="SignalP"/>
    </source>
</evidence>
<dbReference type="Pfam" id="PF06140">
    <property type="entry name" value="Ifi-6-16"/>
    <property type="match status" value="1"/>
</dbReference>
<dbReference type="Proteomes" id="UP001151699">
    <property type="component" value="Chromosome B"/>
</dbReference>
<proteinExistence type="inferred from homology"/>
<dbReference type="EMBL" id="WJQU01000002">
    <property type="protein sequence ID" value="KAJ6642453.1"/>
    <property type="molecule type" value="Genomic_DNA"/>
</dbReference>
<dbReference type="Gene3D" id="6.10.110.10">
    <property type="match status" value="1"/>
</dbReference>
<keyword evidence="9" id="KW-1185">Reference proteome</keyword>
<evidence type="ECO:0000313" key="8">
    <source>
        <dbReference type="EMBL" id="KAJ6642453.1"/>
    </source>
</evidence>
<evidence type="ECO:0000256" key="6">
    <source>
        <dbReference type="SAM" id="Phobius"/>
    </source>
</evidence>
<organism evidence="8 9">
    <name type="scientific">Pseudolycoriella hygida</name>
    <dbReference type="NCBI Taxonomy" id="35572"/>
    <lineage>
        <taxon>Eukaryota</taxon>
        <taxon>Metazoa</taxon>
        <taxon>Ecdysozoa</taxon>
        <taxon>Arthropoda</taxon>
        <taxon>Hexapoda</taxon>
        <taxon>Insecta</taxon>
        <taxon>Pterygota</taxon>
        <taxon>Neoptera</taxon>
        <taxon>Endopterygota</taxon>
        <taxon>Diptera</taxon>
        <taxon>Nematocera</taxon>
        <taxon>Sciaroidea</taxon>
        <taxon>Sciaridae</taxon>
        <taxon>Pseudolycoriella</taxon>
    </lineage>
</organism>
<feature type="transmembrane region" description="Helical" evidence="6">
    <location>
        <begin position="71"/>
        <end position="91"/>
    </location>
</feature>
<feature type="signal peptide" evidence="7">
    <location>
        <begin position="1"/>
        <end position="23"/>
    </location>
</feature>
<comment type="subcellular location">
    <subcellularLocation>
        <location evidence="1">Membrane</location>
        <topology evidence="1">Multi-pass membrane protein</topology>
    </subcellularLocation>
</comment>
<evidence type="ECO:0000256" key="5">
    <source>
        <dbReference type="ARBA" id="ARBA00023136"/>
    </source>
</evidence>
<name>A0A9Q0N2J8_9DIPT</name>
<dbReference type="GO" id="GO:0016020">
    <property type="term" value="C:membrane"/>
    <property type="evidence" value="ECO:0007669"/>
    <property type="project" value="UniProtKB-SubCell"/>
</dbReference>
<dbReference type="OrthoDB" id="440424at2759"/>
<evidence type="ECO:0000256" key="1">
    <source>
        <dbReference type="ARBA" id="ARBA00004141"/>
    </source>
</evidence>
<keyword evidence="5 6" id="KW-0472">Membrane</keyword>
<evidence type="ECO:0000256" key="2">
    <source>
        <dbReference type="ARBA" id="ARBA00007262"/>
    </source>
</evidence>
<feature type="transmembrane region" description="Helical" evidence="6">
    <location>
        <begin position="39"/>
        <end position="59"/>
    </location>
</feature>
<accession>A0A9Q0N2J8</accession>
<reference evidence="8" key="1">
    <citation type="submission" date="2022-07" db="EMBL/GenBank/DDBJ databases">
        <authorList>
            <person name="Trinca V."/>
            <person name="Uliana J.V.C."/>
            <person name="Torres T.T."/>
            <person name="Ward R.J."/>
            <person name="Monesi N."/>
        </authorList>
    </citation>
    <scope>NUCLEOTIDE SEQUENCE</scope>
    <source>
        <strain evidence="8">HSMRA1968</strain>
        <tissue evidence="8">Whole embryos</tissue>
    </source>
</reference>
<keyword evidence="3 6" id="KW-0812">Transmembrane</keyword>
<evidence type="ECO:0000256" key="4">
    <source>
        <dbReference type="ARBA" id="ARBA00022989"/>
    </source>
</evidence>
<gene>
    <name evidence="8" type="primary">IFI27</name>
    <name evidence="8" type="ORF">Bhyg_07402</name>
</gene>